<keyword evidence="2" id="KW-1185">Reference proteome</keyword>
<comment type="caution">
    <text evidence="1">The sequence shown here is derived from an EMBL/GenBank/DDBJ whole genome shotgun (WGS) entry which is preliminary data.</text>
</comment>
<evidence type="ECO:0000313" key="1">
    <source>
        <dbReference type="EMBL" id="KAH7670878.1"/>
    </source>
</evidence>
<dbReference type="Proteomes" id="UP000827976">
    <property type="component" value="Chromosome 10"/>
</dbReference>
<evidence type="ECO:0000313" key="2">
    <source>
        <dbReference type="Proteomes" id="UP000827976"/>
    </source>
</evidence>
<proteinExistence type="predicted"/>
<protein>
    <submittedName>
        <fullName evidence="1">Homeodomain-like protein</fullName>
    </submittedName>
</protein>
<sequence length="176" mass="19173">MVGKMMSTGGDPSRPQPGTAAGGGGIPARGGVWTAEEDNILREGLERHYGHATVAACVEIAAALPGKTIIDVGLRCDWLLVAEKITDLSNDHVLRPLAHISSDGINIDRDNGEVRRNLLDSTEDILKKVGENPQANENMELLYCALKNIIKFMEYYWSNDAQKCAEKNATTSCEFE</sequence>
<accession>A0ACB7VAS7</accession>
<gene>
    <name evidence="1" type="ORF">IHE45_10G057400</name>
</gene>
<reference evidence="2" key="1">
    <citation type="journal article" date="2022" name="Nat. Commun.">
        <title>Chromosome evolution and the genetic basis of agronomically important traits in greater yam.</title>
        <authorList>
            <person name="Bredeson J.V."/>
            <person name="Lyons J.B."/>
            <person name="Oniyinde I.O."/>
            <person name="Okereke N.R."/>
            <person name="Kolade O."/>
            <person name="Nnabue I."/>
            <person name="Nwadili C.O."/>
            <person name="Hribova E."/>
            <person name="Parker M."/>
            <person name="Nwogha J."/>
            <person name="Shu S."/>
            <person name="Carlson J."/>
            <person name="Kariba R."/>
            <person name="Muthemba S."/>
            <person name="Knop K."/>
            <person name="Barton G.J."/>
            <person name="Sherwood A.V."/>
            <person name="Lopez-Montes A."/>
            <person name="Asiedu R."/>
            <person name="Jamnadass R."/>
            <person name="Muchugi A."/>
            <person name="Goodstein D."/>
            <person name="Egesi C.N."/>
            <person name="Featherston J."/>
            <person name="Asfaw A."/>
            <person name="Simpson G.G."/>
            <person name="Dolezel J."/>
            <person name="Hendre P.S."/>
            <person name="Van Deynze A."/>
            <person name="Kumar P.L."/>
            <person name="Obidiegwu J.E."/>
            <person name="Bhattacharjee R."/>
            <person name="Rokhsar D.S."/>
        </authorList>
    </citation>
    <scope>NUCLEOTIDE SEQUENCE [LARGE SCALE GENOMIC DNA]</scope>
    <source>
        <strain evidence="2">cv. TDa95/00328</strain>
    </source>
</reference>
<organism evidence="1 2">
    <name type="scientific">Dioscorea alata</name>
    <name type="common">Purple yam</name>
    <dbReference type="NCBI Taxonomy" id="55571"/>
    <lineage>
        <taxon>Eukaryota</taxon>
        <taxon>Viridiplantae</taxon>
        <taxon>Streptophyta</taxon>
        <taxon>Embryophyta</taxon>
        <taxon>Tracheophyta</taxon>
        <taxon>Spermatophyta</taxon>
        <taxon>Magnoliopsida</taxon>
        <taxon>Liliopsida</taxon>
        <taxon>Dioscoreales</taxon>
        <taxon>Dioscoreaceae</taxon>
        <taxon>Dioscorea</taxon>
    </lineage>
</organism>
<dbReference type="EMBL" id="CM037020">
    <property type="protein sequence ID" value="KAH7670878.1"/>
    <property type="molecule type" value="Genomic_DNA"/>
</dbReference>
<name>A0ACB7VAS7_DIOAL</name>